<dbReference type="OrthoDB" id="9787435at2"/>
<reference evidence="4 5" key="1">
    <citation type="submission" date="2017-04" db="EMBL/GenBank/DDBJ databases">
        <authorList>
            <person name="Afonso C.L."/>
            <person name="Miller P.J."/>
            <person name="Scott M.A."/>
            <person name="Spackman E."/>
            <person name="Goraichik I."/>
            <person name="Dimitrov K.M."/>
            <person name="Suarez D.L."/>
            <person name="Swayne D.E."/>
        </authorList>
    </citation>
    <scope>NUCLEOTIDE SEQUENCE [LARGE SCALE GENOMIC DNA]</scope>
    <source>
        <strain evidence="4 5">KR-140</strain>
    </source>
</reference>
<evidence type="ECO:0000259" key="3">
    <source>
        <dbReference type="SMART" id="SM00829"/>
    </source>
</evidence>
<dbReference type="SMART" id="SM00829">
    <property type="entry name" value="PKS_ER"/>
    <property type="match status" value="1"/>
</dbReference>
<dbReference type="GO" id="GO:0003960">
    <property type="term" value="F:quinone reductase (NADPH) activity"/>
    <property type="evidence" value="ECO:0007669"/>
    <property type="project" value="InterPro"/>
</dbReference>
<dbReference type="Gene3D" id="3.40.50.720">
    <property type="entry name" value="NAD(P)-binding Rossmann-like Domain"/>
    <property type="match status" value="1"/>
</dbReference>
<dbReference type="InterPro" id="IPR036291">
    <property type="entry name" value="NAD(P)-bd_dom_sf"/>
</dbReference>
<evidence type="ECO:0000256" key="2">
    <source>
        <dbReference type="ARBA" id="ARBA00023002"/>
    </source>
</evidence>
<dbReference type="SUPFAM" id="SSF50129">
    <property type="entry name" value="GroES-like"/>
    <property type="match status" value="1"/>
</dbReference>
<dbReference type="AlphaFoldDB" id="A0A1W1VPI5"/>
<dbReference type="PROSITE" id="PS01162">
    <property type="entry name" value="QOR_ZETA_CRYSTAL"/>
    <property type="match status" value="1"/>
</dbReference>
<dbReference type="InterPro" id="IPR002364">
    <property type="entry name" value="Quin_OxRdtase/zeta-crystal_CS"/>
</dbReference>
<dbReference type="CDD" id="cd05286">
    <property type="entry name" value="QOR2"/>
    <property type="match status" value="1"/>
</dbReference>
<dbReference type="InterPro" id="IPR013154">
    <property type="entry name" value="ADH-like_N"/>
</dbReference>
<dbReference type="Pfam" id="PF08240">
    <property type="entry name" value="ADH_N"/>
    <property type="match status" value="1"/>
</dbReference>
<dbReference type="PANTHER" id="PTHR48106">
    <property type="entry name" value="QUINONE OXIDOREDUCTASE PIG3-RELATED"/>
    <property type="match status" value="1"/>
</dbReference>
<evidence type="ECO:0000256" key="1">
    <source>
        <dbReference type="ARBA" id="ARBA00022857"/>
    </source>
</evidence>
<evidence type="ECO:0000313" key="5">
    <source>
        <dbReference type="Proteomes" id="UP000192582"/>
    </source>
</evidence>
<accession>A0A1W1VPI5</accession>
<dbReference type="InterPro" id="IPR020843">
    <property type="entry name" value="ER"/>
</dbReference>
<dbReference type="PANTHER" id="PTHR48106:SF13">
    <property type="entry name" value="QUINONE OXIDOREDUCTASE-RELATED"/>
    <property type="match status" value="1"/>
</dbReference>
<dbReference type="EMBL" id="FWWU01000009">
    <property type="protein sequence ID" value="SMB94981.1"/>
    <property type="molecule type" value="Genomic_DNA"/>
</dbReference>
<name>A0A1W1VPI5_9DEIO</name>
<dbReference type="GO" id="GO:0008270">
    <property type="term" value="F:zinc ion binding"/>
    <property type="evidence" value="ECO:0007669"/>
    <property type="project" value="InterPro"/>
</dbReference>
<proteinExistence type="predicted"/>
<dbReference type="InterPro" id="IPR011032">
    <property type="entry name" value="GroES-like_sf"/>
</dbReference>
<dbReference type="GO" id="GO:0005829">
    <property type="term" value="C:cytosol"/>
    <property type="evidence" value="ECO:0007669"/>
    <property type="project" value="TreeGrafter"/>
</dbReference>
<protein>
    <submittedName>
        <fullName evidence="4">NADPH2:quinone reductase</fullName>
    </submittedName>
</protein>
<evidence type="ECO:0000313" key="4">
    <source>
        <dbReference type="EMBL" id="SMB94981.1"/>
    </source>
</evidence>
<dbReference type="Gene3D" id="3.90.180.10">
    <property type="entry name" value="Medium-chain alcohol dehydrogenases, catalytic domain"/>
    <property type="match status" value="1"/>
</dbReference>
<sequence>MNALTFSRFGGPEVLEYREVPDPLPTAGEVLVRTQAIGLNFADVYRRQGRYHLAGQPPYIAGYEAAGVVEAVPPGSAFRPGNRVAFADSPYANAELVAVPEDKLIPLPDDISPETAAALLLQGLTAQFLTCDSHAVRAGETVLVQAAAGGVGLLLVQLARAAGARVLGLTSSPVKAEQALEAGANEVRLYPEDWVGAARAFGGEGVDVVYDSVGSTLAQSLEAARVGGHVVFYGMAGGDPPLVDPRMLMDTSRSLTGGDLWNILRTAEDRRSRAASLFDLLRSGALKVRIARTFPLADGAGAHAFLESRQSSGKVLLLP</sequence>
<dbReference type="Pfam" id="PF00107">
    <property type="entry name" value="ADH_zinc_N"/>
    <property type="match status" value="1"/>
</dbReference>
<keyword evidence="5" id="KW-1185">Reference proteome</keyword>
<dbReference type="STRING" id="695939.SAMN00790413_02634"/>
<gene>
    <name evidence="4" type="ORF">SAMN00790413_02634</name>
</gene>
<dbReference type="GO" id="GO:0070402">
    <property type="term" value="F:NADPH binding"/>
    <property type="evidence" value="ECO:0007669"/>
    <property type="project" value="TreeGrafter"/>
</dbReference>
<feature type="domain" description="Enoyl reductase (ER)" evidence="3">
    <location>
        <begin position="10"/>
        <end position="317"/>
    </location>
</feature>
<dbReference type="GO" id="GO:0035925">
    <property type="term" value="F:mRNA 3'-UTR AU-rich region binding"/>
    <property type="evidence" value="ECO:0007669"/>
    <property type="project" value="TreeGrafter"/>
</dbReference>
<dbReference type="SUPFAM" id="SSF51735">
    <property type="entry name" value="NAD(P)-binding Rossmann-fold domains"/>
    <property type="match status" value="1"/>
</dbReference>
<keyword evidence="2" id="KW-0560">Oxidoreductase</keyword>
<organism evidence="4 5">
    <name type="scientific">Deinococcus hopiensis KR-140</name>
    <dbReference type="NCBI Taxonomy" id="695939"/>
    <lineage>
        <taxon>Bacteria</taxon>
        <taxon>Thermotogati</taxon>
        <taxon>Deinococcota</taxon>
        <taxon>Deinococci</taxon>
        <taxon>Deinococcales</taxon>
        <taxon>Deinococcaceae</taxon>
        <taxon>Deinococcus</taxon>
    </lineage>
</organism>
<dbReference type="Proteomes" id="UP000192582">
    <property type="component" value="Unassembled WGS sequence"/>
</dbReference>
<dbReference type="InterPro" id="IPR013149">
    <property type="entry name" value="ADH-like_C"/>
</dbReference>
<dbReference type="InterPro" id="IPR047618">
    <property type="entry name" value="QOR-like"/>
</dbReference>
<dbReference type="RefSeq" id="WP_084049855.1">
    <property type="nucleotide sequence ID" value="NZ_FWWU01000009.1"/>
</dbReference>
<keyword evidence="1" id="KW-0521">NADP</keyword>